<comment type="caution">
    <text evidence="1">The sequence shown here is derived from an EMBL/GenBank/DDBJ whole genome shotgun (WGS) entry which is preliminary data.</text>
</comment>
<evidence type="ECO:0000313" key="2">
    <source>
        <dbReference type="Proteomes" id="UP001162162"/>
    </source>
</evidence>
<evidence type="ECO:0000313" key="1">
    <source>
        <dbReference type="EMBL" id="KAJ8944302.1"/>
    </source>
</evidence>
<dbReference type="AlphaFoldDB" id="A0AAV8Y2A0"/>
<gene>
    <name evidence="1" type="ORF">NQ318_021232</name>
</gene>
<dbReference type="EMBL" id="JAPWTK010000259">
    <property type="protein sequence ID" value="KAJ8944302.1"/>
    <property type="molecule type" value="Genomic_DNA"/>
</dbReference>
<organism evidence="1 2">
    <name type="scientific">Aromia moschata</name>
    <dbReference type="NCBI Taxonomy" id="1265417"/>
    <lineage>
        <taxon>Eukaryota</taxon>
        <taxon>Metazoa</taxon>
        <taxon>Ecdysozoa</taxon>
        <taxon>Arthropoda</taxon>
        <taxon>Hexapoda</taxon>
        <taxon>Insecta</taxon>
        <taxon>Pterygota</taxon>
        <taxon>Neoptera</taxon>
        <taxon>Endopterygota</taxon>
        <taxon>Coleoptera</taxon>
        <taxon>Polyphaga</taxon>
        <taxon>Cucujiformia</taxon>
        <taxon>Chrysomeloidea</taxon>
        <taxon>Cerambycidae</taxon>
        <taxon>Cerambycinae</taxon>
        <taxon>Callichromatini</taxon>
        <taxon>Aromia</taxon>
    </lineage>
</organism>
<reference evidence="1" key="1">
    <citation type="journal article" date="2023" name="Insect Mol. Biol.">
        <title>Genome sequencing provides insights into the evolution of gene families encoding plant cell wall-degrading enzymes in longhorned beetles.</title>
        <authorList>
            <person name="Shin N.R."/>
            <person name="Okamura Y."/>
            <person name="Kirsch R."/>
            <person name="Pauchet Y."/>
        </authorList>
    </citation>
    <scope>NUCLEOTIDE SEQUENCE</scope>
    <source>
        <strain evidence="1">AMC_N1</strain>
    </source>
</reference>
<name>A0AAV8Y2A0_9CUCU</name>
<dbReference type="Proteomes" id="UP001162162">
    <property type="component" value="Unassembled WGS sequence"/>
</dbReference>
<protein>
    <submittedName>
        <fullName evidence="1">Uncharacterized protein</fullName>
    </submittedName>
</protein>
<proteinExistence type="predicted"/>
<sequence length="70" mass="7698">MPDFLEFIMDVGLWRPSTCGGPGLPPRLPRRASGPDYGASALNKGNFLLEEANALAPDTHLPHFTLWKVH</sequence>
<keyword evidence="2" id="KW-1185">Reference proteome</keyword>
<accession>A0AAV8Y2A0</accession>